<accession>A0A147HCD6</accession>
<protein>
    <recommendedName>
        <fullName evidence="3">Lipoprotein</fullName>
    </recommendedName>
</protein>
<reference evidence="1 2" key="1">
    <citation type="journal article" date="2016" name="Front. Microbiol.">
        <title>Genomic Resource of Rice Seed Associated Bacteria.</title>
        <authorList>
            <person name="Midha S."/>
            <person name="Bansal K."/>
            <person name="Sharma S."/>
            <person name="Kumar N."/>
            <person name="Patil P.P."/>
            <person name="Chaudhry V."/>
            <person name="Patil P.B."/>
        </authorList>
    </citation>
    <scope>NUCLEOTIDE SEQUENCE [LARGE SCALE GENOMIC DNA]</scope>
    <source>
        <strain evidence="1 2">NS331</strain>
    </source>
</reference>
<dbReference type="Proteomes" id="UP000072741">
    <property type="component" value="Unassembled WGS sequence"/>
</dbReference>
<dbReference type="EMBL" id="LDSL01000010">
    <property type="protein sequence ID" value="KTT27627.1"/>
    <property type="molecule type" value="Genomic_DNA"/>
</dbReference>
<proteinExistence type="predicted"/>
<dbReference type="AlphaFoldDB" id="A0A147HCD6"/>
<keyword evidence="2" id="KW-1185">Reference proteome</keyword>
<organism evidence="1 2">
    <name type="scientific">Pseudacidovorax intermedius</name>
    <dbReference type="NCBI Taxonomy" id="433924"/>
    <lineage>
        <taxon>Bacteria</taxon>
        <taxon>Pseudomonadati</taxon>
        <taxon>Pseudomonadota</taxon>
        <taxon>Betaproteobacteria</taxon>
        <taxon>Burkholderiales</taxon>
        <taxon>Comamonadaceae</taxon>
        <taxon>Pseudacidovorax</taxon>
    </lineage>
</organism>
<evidence type="ECO:0000313" key="1">
    <source>
        <dbReference type="EMBL" id="KTT27627.1"/>
    </source>
</evidence>
<evidence type="ECO:0008006" key="3">
    <source>
        <dbReference type="Google" id="ProtNLM"/>
    </source>
</evidence>
<gene>
    <name evidence="1" type="ORF">NS331_01395</name>
</gene>
<evidence type="ECO:0000313" key="2">
    <source>
        <dbReference type="Proteomes" id="UP000072741"/>
    </source>
</evidence>
<name>A0A147HCD6_9BURK</name>
<sequence>MGVRRLIWMLTPATVLLAGCQGTDDLSRTGCLPLRVPATVVLQRETGLYRIGDAEIPVLSDEPRDTRNDAFHRRSLLRQVPAGTRVTIDRLTQRWGFDAGKGRISAFGTLPTGERFEYGWGAGTVIGPAPWESAGLPNLRTVKCAD</sequence>
<comment type="caution">
    <text evidence="1">The sequence shown here is derived from an EMBL/GenBank/DDBJ whole genome shotgun (WGS) entry which is preliminary data.</text>
</comment>
<dbReference type="PROSITE" id="PS51257">
    <property type="entry name" value="PROKAR_LIPOPROTEIN"/>
    <property type="match status" value="1"/>
</dbReference>